<feature type="domain" description="Meiosis-specific protein ASY3-like coiled-coil" evidence="2">
    <location>
        <begin position="760"/>
        <end position="841"/>
    </location>
</feature>
<dbReference type="InterPro" id="IPR037731">
    <property type="entry name" value="ASY3-like"/>
</dbReference>
<protein>
    <recommendedName>
        <fullName evidence="2">Meiosis-specific protein ASY3-like coiled-coil domain-containing protein</fullName>
    </recommendedName>
</protein>
<evidence type="ECO:0000259" key="2">
    <source>
        <dbReference type="Pfam" id="PF20435"/>
    </source>
</evidence>
<evidence type="ECO:0000313" key="4">
    <source>
        <dbReference type="Proteomes" id="UP000813462"/>
    </source>
</evidence>
<dbReference type="InterPro" id="IPR046845">
    <property type="entry name" value="ASY3-like_CC"/>
</dbReference>
<feature type="compositionally biased region" description="Basic residues" evidence="1">
    <location>
        <begin position="302"/>
        <end position="317"/>
    </location>
</feature>
<feature type="compositionally biased region" description="Polar residues" evidence="1">
    <location>
        <begin position="318"/>
        <end position="328"/>
    </location>
</feature>
<evidence type="ECO:0000256" key="1">
    <source>
        <dbReference type="SAM" id="MobiDB-lite"/>
    </source>
</evidence>
<feature type="domain" description="Meiosis-specific protein ASY3-like coiled-coil" evidence="2">
    <location>
        <begin position="15"/>
        <end position="740"/>
    </location>
</feature>
<feature type="region of interest" description="Disordered" evidence="1">
    <location>
        <begin position="1"/>
        <end position="28"/>
    </location>
</feature>
<feature type="compositionally biased region" description="Polar residues" evidence="1">
    <location>
        <begin position="469"/>
        <end position="497"/>
    </location>
</feature>
<dbReference type="Pfam" id="PF20435">
    <property type="entry name" value="ASY3-like"/>
    <property type="match status" value="2"/>
</dbReference>
<reference evidence="3" key="1">
    <citation type="journal article" date="2021" name="Front. Plant Sci.">
        <title>Chromosome-Scale Genome Assembly for Chinese Sour Jujube and Insights Into Its Genome Evolution and Domestication Signature.</title>
        <authorList>
            <person name="Shen L.-Y."/>
            <person name="Luo H."/>
            <person name="Wang X.-L."/>
            <person name="Wang X.-M."/>
            <person name="Qiu X.-J."/>
            <person name="Liu H."/>
            <person name="Zhou S.-S."/>
            <person name="Jia K.-H."/>
            <person name="Nie S."/>
            <person name="Bao Y.-T."/>
            <person name="Zhang R.-G."/>
            <person name="Yun Q.-Z."/>
            <person name="Chai Y.-H."/>
            <person name="Lu J.-Y."/>
            <person name="Li Y."/>
            <person name="Zhao S.-W."/>
            <person name="Mao J.-F."/>
            <person name="Jia S.-G."/>
            <person name="Mao Y.-M."/>
        </authorList>
    </citation>
    <scope>NUCLEOTIDE SEQUENCE</scope>
    <source>
        <strain evidence="3">AT0</strain>
        <tissue evidence="3">Leaf</tissue>
    </source>
</reference>
<dbReference type="PANTHER" id="PTHR36027">
    <property type="entry name" value="MEIOSIS-SPECIFIC PROTEIN ASY3"/>
    <property type="match status" value="1"/>
</dbReference>
<organism evidence="3 4">
    <name type="scientific">Ziziphus jujuba var. spinosa</name>
    <dbReference type="NCBI Taxonomy" id="714518"/>
    <lineage>
        <taxon>Eukaryota</taxon>
        <taxon>Viridiplantae</taxon>
        <taxon>Streptophyta</taxon>
        <taxon>Embryophyta</taxon>
        <taxon>Tracheophyta</taxon>
        <taxon>Spermatophyta</taxon>
        <taxon>Magnoliopsida</taxon>
        <taxon>eudicotyledons</taxon>
        <taxon>Gunneridae</taxon>
        <taxon>Pentapetalae</taxon>
        <taxon>rosids</taxon>
        <taxon>fabids</taxon>
        <taxon>Rosales</taxon>
        <taxon>Rhamnaceae</taxon>
        <taxon>Paliureae</taxon>
        <taxon>Ziziphus</taxon>
    </lineage>
</organism>
<comment type="caution">
    <text evidence="3">The sequence shown here is derived from an EMBL/GenBank/DDBJ whole genome shotgun (WGS) entry which is preliminary data.</text>
</comment>
<feature type="compositionally biased region" description="Polar residues" evidence="1">
    <location>
        <begin position="9"/>
        <end position="28"/>
    </location>
</feature>
<evidence type="ECO:0000313" key="3">
    <source>
        <dbReference type="EMBL" id="KAH7516906.1"/>
    </source>
</evidence>
<feature type="region of interest" description="Disordered" evidence="1">
    <location>
        <begin position="58"/>
        <end position="100"/>
    </location>
</feature>
<sequence length="911" mass="102624">MQVAAQQFRDGQTSQCWSFGSTNHPSSQTRKISVGVMADLVSKKKSEATKEDEIAMLDSERMKSDVGNSTEGKRKNGEVAATKKTQRTEAPEQVNSPWITTTGTFHPKAPTSETVLFAEQTSNLPASGRQYQVDGAKNTPFACSVQFFANNASVLRSDDINRNKFDGVTYERRGRKDGLAENLQEFQFAAVQDVLVMDKDRIKDAANTVENRRTESLKMKLQEILQTVSSPNDHHSKSSAHELGASSFNPEQKFDQMGGAIGKPRPNSNKSELKFDQMGDTVVKPAQNSDTIETDSEGTDHRIRRPVTRSLTRKRAPTKQQQNTTKSGRSPGYKRGNQEKNIFTFEEGWSGRLAAAVSGGSSMPAKKMSGKKSFRPRKICFADRDAINKIHEATYRIETQLPAQETYSLGERIKDFKGSLPENERKYVPEKNILEHDSHRSPQTNKIDQRGDFDTPDNRDQQEGIGTPSLKNVVNPQDEFQSPTLGIKTPLSSSSPSFRPKTDHMVHCHGNPALAKRVFTVGELRSFKSLMTSKLDYSSAHAESSVSFVNSVDGAEELKNSPVRKATFEMEEKNTEDGLSESSSEGRSLPSPLEGSPSIEGNNCFKDRETPFPETSTAEELKFMFRPTKRLCSDENITLNYISTISHLWIGESSGRQEPSECNQLDGLDRAVELFMRQIEKLNSKMKLVTSKKTSEILMSAAENMHLQLQNVESQIQTDVGKLTSLSKLKRKWLEARFQGLGTELLAVFLVQIWFIGNHFLEQQEQLKLIYEKFKEEVDQHLQDCRSTFEGLEADQLEFKGNMEKQKALQRKLLLQVEEGIETLVSDAQRRIRQVREASFPLIFVLKVQFFVPNPNMLRKPYICMLCFMHMPFCLILEYDAVVYSSFDAGEDDSVETSNSFVFEGRCPRLT</sequence>
<dbReference type="Proteomes" id="UP000813462">
    <property type="component" value="Unassembled WGS sequence"/>
</dbReference>
<proteinExistence type="predicted"/>
<name>A0A978UPV6_ZIZJJ</name>
<gene>
    <name evidence="3" type="ORF">FEM48_Zijuj09G0004800</name>
</gene>
<feature type="region of interest" description="Disordered" evidence="1">
    <location>
        <begin position="228"/>
        <end position="338"/>
    </location>
</feature>
<accession>A0A978UPV6</accession>
<dbReference type="AlphaFoldDB" id="A0A978UPV6"/>
<dbReference type="GO" id="GO:0051321">
    <property type="term" value="P:meiotic cell cycle"/>
    <property type="evidence" value="ECO:0007669"/>
    <property type="project" value="InterPro"/>
</dbReference>
<feature type="compositionally biased region" description="Basic and acidic residues" evidence="1">
    <location>
        <begin position="566"/>
        <end position="576"/>
    </location>
</feature>
<dbReference type="PANTHER" id="PTHR36027:SF1">
    <property type="entry name" value="MEIOSIS-SPECIFIC PROTEIN ASY3"/>
    <property type="match status" value="1"/>
</dbReference>
<feature type="region of interest" description="Disordered" evidence="1">
    <location>
        <begin position="420"/>
        <end position="500"/>
    </location>
</feature>
<feature type="compositionally biased region" description="Basic and acidic residues" evidence="1">
    <location>
        <begin position="447"/>
        <end position="462"/>
    </location>
</feature>
<feature type="compositionally biased region" description="Basic and acidic residues" evidence="1">
    <location>
        <begin position="420"/>
        <end position="440"/>
    </location>
</feature>
<dbReference type="EMBL" id="JAEACU010000009">
    <property type="protein sequence ID" value="KAH7516906.1"/>
    <property type="molecule type" value="Genomic_DNA"/>
</dbReference>
<feature type="region of interest" description="Disordered" evidence="1">
    <location>
        <begin position="560"/>
        <end position="611"/>
    </location>
</feature>
<feature type="compositionally biased region" description="Low complexity" evidence="1">
    <location>
        <begin position="580"/>
        <end position="594"/>
    </location>
</feature>